<keyword evidence="1" id="KW-0472">Membrane</keyword>
<evidence type="ECO:0000313" key="2">
    <source>
        <dbReference type="EMBL" id="MFC4262596.1"/>
    </source>
</evidence>
<dbReference type="EMBL" id="JBHSCZ010000001">
    <property type="protein sequence ID" value="MFC4262596.1"/>
    <property type="molecule type" value="Genomic_DNA"/>
</dbReference>
<feature type="transmembrane region" description="Helical" evidence="1">
    <location>
        <begin position="6"/>
        <end position="24"/>
    </location>
</feature>
<dbReference type="Proteomes" id="UP001595907">
    <property type="component" value="Unassembled WGS sequence"/>
</dbReference>
<feature type="transmembrane region" description="Helical" evidence="1">
    <location>
        <begin position="64"/>
        <end position="81"/>
    </location>
</feature>
<comment type="caution">
    <text evidence="2">The sequence shown here is derived from an EMBL/GenBank/DDBJ whole genome shotgun (WGS) entry which is preliminary data.</text>
</comment>
<evidence type="ECO:0000313" key="3">
    <source>
        <dbReference type="Proteomes" id="UP001595907"/>
    </source>
</evidence>
<protein>
    <submittedName>
        <fullName evidence="2">Uncharacterized protein</fullName>
    </submittedName>
</protein>
<gene>
    <name evidence="2" type="ORF">ACFOWM_06895</name>
</gene>
<accession>A0ABV8QQP0</accession>
<proteinExistence type="predicted"/>
<keyword evidence="1" id="KW-1133">Transmembrane helix</keyword>
<evidence type="ECO:0000256" key="1">
    <source>
        <dbReference type="SAM" id="Phobius"/>
    </source>
</evidence>
<reference evidence="3" key="1">
    <citation type="journal article" date="2019" name="Int. J. Syst. Evol. Microbiol.">
        <title>The Global Catalogue of Microorganisms (GCM) 10K type strain sequencing project: providing services to taxonomists for standard genome sequencing and annotation.</title>
        <authorList>
            <consortium name="The Broad Institute Genomics Platform"/>
            <consortium name="The Broad Institute Genome Sequencing Center for Infectious Disease"/>
            <person name="Wu L."/>
            <person name="Ma J."/>
        </authorList>
    </citation>
    <scope>NUCLEOTIDE SEQUENCE [LARGE SCALE GENOMIC DNA]</scope>
    <source>
        <strain evidence="3">CECT 8289</strain>
    </source>
</reference>
<feature type="transmembrane region" description="Helical" evidence="1">
    <location>
        <begin position="36"/>
        <end position="58"/>
    </location>
</feature>
<dbReference type="RefSeq" id="WP_379708167.1">
    <property type="nucleotide sequence ID" value="NZ_JBHSCZ010000001.1"/>
</dbReference>
<keyword evidence="3" id="KW-1185">Reference proteome</keyword>
<sequence>MKLKYNVTPGNFVAVMMITLSVILKIDSNNPNDLIAAGYLLYTAIVMLLLDFFLQWIIIDNKRVWLIEGIALLILFSLSLFH</sequence>
<name>A0ABV8QQP0_9BACT</name>
<keyword evidence="1" id="KW-0812">Transmembrane</keyword>
<organism evidence="2 3">
    <name type="scientific">Ferruginibacter yonginensis</name>
    <dbReference type="NCBI Taxonomy" id="1310416"/>
    <lineage>
        <taxon>Bacteria</taxon>
        <taxon>Pseudomonadati</taxon>
        <taxon>Bacteroidota</taxon>
        <taxon>Chitinophagia</taxon>
        <taxon>Chitinophagales</taxon>
        <taxon>Chitinophagaceae</taxon>
        <taxon>Ferruginibacter</taxon>
    </lineage>
</organism>